<dbReference type="EMBL" id="CP049866">
    <property type="protein sequence ID" value="QIK74277.1"/>
    <property type="molecule type" value="Genomic_DNA"/>
</dbReference>
<feature type="region of interest" description="Disordered" evidence="4">
    <location>
        <begin position="187"/>
        <end position="206"/>
    </location>
</feature>
<evidence type="ECO:0000256" key="2">
    <source>
        <dbReference type="ARBA" id="ARBA00022676"/>
    </source>
</evidence>
<evidence type="ECO:0000256" key="4">
    <source>
        <dbReference type="SAM" id="MobiDB-lite"/>
    </source>
</evidence>
<dbReference type="Pfam" id="PF00535">
    <property type="entry name" value="Glycos_transf_2"/>
    <property type="match status" value="1"/>
</dbReference>
<dbReference type="PANTHER" id="PTHR43398">
    <property type="entry name" value="DOLICHOL-PHOSPHATE MANNOSYLTRANSFERASE SUBUNIT 1"/>
    <property type="match status" value="1"/>
</dbReference>
<dbReference type="InterPro" id="IPR029044">
    <property type="entry name" value="Nucleotide-diphossugar_trans"/>
</dbReference>
<dbReference type="AlphaFoldDB" id="A0A6G7YCD7"/>
<feature type="region of interest" description="Disordered" evidence="4">
    <location>
        <begin position="1"/>
        <end position="38"/>
    </location>
</feature>
<dbReference type="SUPFAM" id="SSF53448">
    <property type="entry name" value="Nucleotide-diphospho-sugar transferases"/>
    <property type="match status" value="1"/>
</dbReference>
<keyword evidence="3 6" id="KW-0808">Transferase</keyword>
<keyword evidence="7" id="KW-1185">Reference proteome</keyword>
<evidence type="ECO:0000259" key="5">
    <source>
        <dbReference type="Pfam" id="PF00535"/>
    </source>
</evidence>
<evidence type="ECO:0000256" key="1">
    <source>
        <dbReference type="ARBA" id="ARBA00006739"/>
    </source>
</evidence>
<evidence type="ECO:0000313" key="7">
    <source>
        <dbReference type="Proteomes" id="UP000502035"/>
    </source>
</evidence>
<evidence type="ECO:0000256" key="3">
    <source>
        <dbReference type="ARBA" id="ARBA00022679"/>
    </source>
</evidence>
<reference evidence="6 7" key="1">
    <citation type="submission" date="2020-03" db="EMBL/GenBank/DDBJ databases">
        <title>Nocardioides sp. nov., isolated from fish.</title>
        <authorList>
            <person name="Hyun D.-W."/>
            <person name="Bae J.-W."/>
        </authorList>
    </citation>
    <scope>NUCLEOTIDE SEQUENCE [LARGE SCALE GENOMIC DNA]</scope>
    <source>
        <strain evidence="6 7">HDW12A</strain>
    </source>
</reference>
<accession>A0A6G7YCD7</accession>
<dbReference type="GO" id="GO:0004582">
    <property type="term" value="F:dolichyl-phosphate beta-D-mannosyltransferase activity"/>
    <property type="evidence" value="ECO:0007669"/>
    <property type="project" value="InterPro"/>
</dbReference>
<comment type="similarity">
    <text evidence="1">Belongs to the glycosyltransferase 2 family.</text>
</comment>
<dbReference type="Proteomes" id="UP000502035">
    <property type="component" value="Chromosome"/>
</dbReference>
<sequence length="206" mass="22077">MSTVTTGEARLGSFRHHGREDSYGDDVTASSPASTEKVQVVPQVSVIVPTRNERDNVVPLLERLHAALAGTPAEVIFVDDSEDDTPRVVEDTARTYAETNTCVAVVHRSGEERTGGLSGAVVSGFRNARAPWVVVMDADLQHPRRWCRASCAPPSTVTPTSWLRAATSATVTPTGCRRGCAASSHWAPADWRRRSSPGGCSRSPTP</sequence>
<feature type="compositionally biased region" description="Low complexity" evidence="4">
    <location>
        <begin position="196"/>
        <end position="206"/>
    </location>
</feature>
<dbReference type="Gene3D" id="3.90.550.10">
    <property type="entry name" value="Spore Coat Polysaccharide Biosynthesis Protein SpsA, Chain A"/>
    <property type="match status" value="1"/>
</dbReference>
<organism evidence="6 7">
    <name type="scientific">Nocardioides piscis</name>
    <dbReference type="NCBI Taxonomy" id="2714938"/>
    <lineage>
        <taxon>Bacteria</taxon>
        <taxon>Bacillati</taxon>
        <taxon>Actinomycetota</taxon>
        <taxon>Actinomycetes</taxon>
        <taxon>Propionibacteriales</taxon>
        <taxon>Nocardioidaceae</taxon>
        <taxon>Nocardioides</taxon>
    </lineage>
</organism>
<protein>
    <submittedName>
        <fullName evidence="6">Glycosyltransferase</fullName>
    </submittedName>
</protein>
<dbReference type="InterPro" id="IPR001173">
    <property type="entry name" value="Glyco_trans_2-like"/>
</dbReference>
<dbReference type="PANTHER" id="PTHR43398:SF1">
    <property type="entry name" value="DOLICHOL-PHOSPHATE MANNOSYLTRANSFERASE SUBUNIT 1"/>
    <property type="match status" value="1"/>
</dbReference>
<name>A0A6G7YCD7_9ACTN</name>
<feature type="compositionally biased region" description="Polar residues" evidence="4">
    <location>
        <begin position="28"/>
        <end position="37"/>
    </location>
</feature>
<gene>
    <name evidence="6" type="ORF">G7071_01325</name>
</gene>
<keyword evidence="2" id="KW-0328">Glycosyltransferase</keyword>
<dbReference type="KEGG" id="npi:G7071_01325"/>
<dbReference type="InterPro" id="IPR039528">
    <property type="entry name" value="DPM1-like"/>
</dbReference>
<feature type="domain" description="Glycosyltransferase 2-like" evidence="5">
    <location>
        <begin position="45"/>
        <end position="147"/>
    </location>
</feature>
<proteinExistence type="inferred from homology"/>
<evidence type="ECO:0000313" key="6">
    <source>
        <dbReference type="EMBL" id="QIK74277.1"/>
    </source>
</evidence>